<evidence type="ECO:0000313" key="2">
    <source>
        <dbReference type="EMBL" id="TGC09465.1"/>
    </source>
</evidence>
<comment type="caution">
    <text evidence="2">The sequence shown here is derived from an EMBL/GenBank/DDBJ whole genome shotgun (WGS) entry which is preliminary data.</text>
</comment>
<dbReference type="PANTHER" id="PTHR30399">
    <property type="entry name" value="UNCHARACTERIZED PROTEIN YGJP"/>
    <property type="match status" value="1"/>
</dbReference>
<dbReference type="Gene3D" id="3.30.2010.10">
    <property type="entry name" value="Metalloproteases ('zincins'), catalytic domain"/>
    <property type="match status" value="1"/>
</dbReference>
<gene>
    <name evidence="2" type="ORF">CUN85_06450</name>
</gene>
<dbReference type="InterPro" id="IPR002725">
    <property type="entry name" value="YgjP-like_metallopeptidase"/>
</dbReference>
<dbReference type="Proteomes" id="UP000297295">
    <property type="component" value="Unassembled WGS sequence"/>
</dbReference>
<dbReference type="EMBL" id="PGGK01000005">
    <property type="protein sequence ID" value="TGC09465.1"/>
    <property type="molecule type" value="Genomic_DNA"/>
</dbReference>
<protein>
    <recommendedName>
        <fullName evidence="1">YgjP-like metallopeptidase domain-containing protein</fullName>
    </recommendedName>
</protein>
<dbReference type="InterPro" id="IPR053136">
    <property type="entry name" value="UTP_pyrophosphatase-like"/>
</dbReference>
<dbReference type="AlphaFoldDB" id="A0A4E0PZR6"/>
<evidence type="ECO:0000259" key="1">
    <source>
        <dbReference type="Pfam" id="PF01863"/>
    </source>
</evidence>
<name>A0A4E0PZR6_9EURY</name>
<feature type="domain" description="YgjP-like metallopeptidase" evidence="1">
    <location>
        <begin position="22"/>
        <end position="231"/>
    </location>
</feature>
<proteinExistence type="predicted"/>
<accession>A0A4E0PZR6</accession>
<reference evidence="2 3" key="1">
    <citation type="submission" date="2017-11" db="EMBL/GenBank/DDBJ databases">
        <title>Isolation and Characterization of Methanogenic Archaea from Saline Meromictic Lake at Siberia.</title>
        <authorList>
            <person name="Shen Y."/>
            <person name="Huang H.-H."/>
            <person name="Lai M.-C."/>
            <person name="Chen S.-C."/>
        </authorList>
    </citation>
    <scope>NUCLEOTIDE SEQUENCE [LARGE SCALE GENOMIC DNA]</scope>
    <source>
        <strain evidence="2 3">SY-01</strain>
    </source>
</reference>
<sequence length="239" mass="28497">MHSIQIGNTIVPYELIFTGRKKTIELTINHNKHLTVKAPHGMTDDTLTANLFRKAKWIINNMDRMDDVILHESNKEFVSGEKYLLRGRRYRLKVSEGEAANLKFRNGRFIATVPENLPESEYRNYLRPLFLEYYQQKAEQVIHERVKRYLKYFDNEPALIKIQGLKGKWGNCSKTNQLRFNWRIVMAKTSIIDYVIVHELCHMKYKHHAKEYWDSIKTILPDYEKRKEWLRVNGKVLDV</sequence>
<dbReference type="RefSeq" id="WP_135389504.1">
    <property type="nucleotide sequence ID" value="NZ_PGGK01000005.1"/>
</dbReference>
<dbReference type="OrthoDB" id="308128at2157"/>
<evidence type="ECO:0000313" key="3">
    <source>
        <dbReference type="Proteomes" id="UP000297295"/>
    </source>
</evidence>
<dbReference type="PANTHER" id="PTHR30399:SF1">
    <property type="entry name" value="UTP PYROPHOSPHATASE"/>
    <property type="match status" value="1"/>
</dbReference>
<dbReference type="CDD" id="cd07344">
    <property type="entry name" value="M48_yhfN_like"/>
    <property type="match status" value="1"/>
</dbReference>
<organism evidence="2 3">
    <name type="scientific">Methanolobus halotolerans</name>
    <dbReference type="NCBI Taxonomy" id="2052935"/>
    <lineage>
        <taxon>Archaea</taxon>
        <taxon>Methanobacteriati</taxon>
        <taxon>Methanobacteriota</taxon>
        <taxon>Stenosarchaea group</taxon>
        <taxon>Methanomicrobia</taxon>
        <taxon>Methanosarcinales</taxon>
        <taxon>Methanosarcinaceae</taxon>
        <taxon>Methanolobus</taxon>
    </lineage>
</organism>
<dbReference type="Pfam" id="PF01863">
    <property type="entry name" value="YgjP-like"/>
    <property type="match status" value="1"/>
</dbReference>
<keyword evidence="3" id="KW-1185">Reference proteome</keyword>